<organism evidence="1 2">
    <name type="scientific">Bacillus infantis NRRL B-14911</name>
    <dbReference type="NCBI Taxonomy" id="1367477"/>
    <lineage>
        <taxon>Bacteria</taxon>
        <taxon>Bacillati</taxon>
        <taxon>Bacillota</taxon>
        <taxon>Bacilli</taxon>
        <taxon>Bacillales</taxon>
        <taxon>Bacillaceae</taxon>
        <taxon>Bacillus</taxon>
    </lineage>
</organism>
<evidence type="ECO:0000313" key="1">
    <source>
        <dbReference type="EMBL" id="AGX06109.1"/>
    </source>
</evidence>
<dbReference type="EMBL" id="CP006643">
    <property type="protein sequence ID" value="AGX06109.1"/>
    <property type="molecule type" value="Genomic_DNA"/>
</dbReference>
<dbReference type="KEGG" id="bif:N288_21320"/>
<sequence>MLGPQDAGHAGVATGRGGFSLRSLILSKPPPHFDLSSSGG</sequence>
<dbReference type="AlphaFoldDB" id="U5LE20"/>
<proteinExistence type="predicted"/>
<accession>U5LE20</accession>
<name>U5LE20_9BACI</name>
<dbReference type="PATRIC" id="fig|1367477.3.peg.4248"/>
<reference evidence="1 2" key="1">
    <citation type="submission" date="2013-07" db="EMBL/GenBank/DDBJ databases">
        <title>Complete genome sequence of Bacillus infantis NRRL B-14911 that has potential to induce cardiac disease by antigenic mimicry.</title>
        <authorList>
            <person name="Massilamany C."/>
            <person name="Smith T.P.L."/>
            <person name="Loy J.D."/>
            <person name="Barletta R."/>
            <person name="Reddy J."/>
        </authorList>
    </citation>
    <scope>NUCLEOTIDE SEQUENCE [LARGE SCALE GENOMIC DNA]</scope>
    <source>
        <strain evidence="1 2">NRRL B-14911</strain>
    </source>
</reference>
<protein>
    <submittedName>
        <fullName evidence="1">Uncharacterized protein</fullName>
    </submittedName>
</protein>
<dbReference type="Proteomes" id="UP000017805">
    <property type="component" value="Chromosome"/>
</dbReference>
<evidence type="ECO:0000313" key="2">
    <source>
        <dbReference type="Proteomes" id="UP000017805"/>
    </source>
</evidence>
<keyword evidence="2" id="KW-1185">Reference proteome</keyword>
<gene>
    <name evidence="1" type="ORF">N288_21320</name>
</gene>
<dbReference type="HOGENOM" id="CLU_3284943_0_0_9"/>